<dbReference type="STRING" id="52689.AKG39_06535"/>
<dbReference type="Pfam" id="PF08481">
    <property type="entry name" value="GBS_Bsp-like"/>
    <property type="match status" value="1"/>
</dbReference>
<name>A0A0L6U1N7_9FIRM</name>
<dbReference type="Pfam" id="PF26615">
    <property type="entry name" value="DUF8195"/>
    <property type="match status" value="1"/>
</dbReference>
<feature type="domain" description="DUF8195" evidence="2">
    <location>
        <begin position="142"/>
        <end position="318"/>
    </location>
</feature>
<dbReference type="InterPro" id="IPR058508">
    <property type="entry name" value="DUF8195"/>
</dbReference>
<feature type="signal peptide" evidence="1">
    <location>
        <begin position="1"/>
        <end position="28"/>
    </location>
</feature>
<evidence type="ECO:0000259" key="2">
    <source>
        <dbReference type="Pfam" id="PF26615"/>
    </source>
</evidence>
<proteinExistence type="predicted"/>
<comment type="caution">
    <text evidence="3">The sequence shown here is derived from an EMBL/GenBank/DDBJ whole genome shotgun (WGS) entry which is preliminary data.</text>
</comment>
<protein>
    <recommendedName>
        <fullName evidence="2">DUF8195 domain-containing protein</fullName>
    </recommendedName>
</protein>
<dbReference type="Gene3D" id="2.60.40.3760">
    <property type="match status" value="1"/>
</dbReference>
<evidence type="ECO:0000256" key="1">
    <source>
        <dbReference type="SAM" id="SignalP"/>
    </source>
</evidence>
<evidence type="ECO:0000313" key="3">
    <source>
        <dbReference type="EMBL" id="KNZ42418.1"/>
    </source>
</evidence>
<dbReference type="EMBL" id="LGYO01000013">
    <property type="protein sequence ID" value="KNZ42418.1"/>
    <property type="molecule type" value="Genomic_DNA"/>
</dbReference>
<dbReference type="AlphaFoldDB" id="A0A0L6U1N7"/>
<evidence type="ECO:0000313" key="4">
    <source>
        <dbReference type="Proteomes" id="UP000036873"/>
    </source>
</evidence>
<accession>A0A0L6U1N7</accession>
<dbReference type="RefSeq" id="WP_050739577.1">
    <property type="nucleotide sequence ID" value="NZ_LGYO01000013.1"/>
</dbReference>
<dbReference type="OrthoDB" id="9768560at2"/>
<feature type="chain" id="PRO_5005567185" description="DUF8195 domain-containing protein" evidence="1">
    <location>
        <begin position="29"/>
        <end position="323"/>
    </location>
</feature>
<organism evidence="3 4">
    <name type="scientific">Acetobacterium bakii</name>
    <dbReference type="NCBI Taxonomy" id="52689"/>
    <lineage>
        <taxon>Bacteria</taxon>
        <taxon>Bacillati</taxon>
        <taxon>Bacillota</taxon>
        <taxon>Clostridia</taxon>
        <taxon>Eubacteriales</taxon>
        <taxon>Eubacteriaceae</taxon>
        <taxon>Acetobacterium</taxon>
    </lineage>
</organism>
<keyword evidence="4" id="KW-1185">Reference proteome</keyword>
<sequence>MIKNKWLSRVFTLLYLLGWFLLPSPVFAHDTISANQVLATQDSEKTFTITANHLSAANGINELTCKVWSAAGSQDDVKTEIMTVNGDGSYSYQVDMEKDHSVMNVAQVKHYDKGMYYIEIYATDNGGVTGLVDSTYIVIRTDSNEWKRHRYDGTNFYEDTYRAVLSVVPEIKNGTQEANSGASFKSGYGYTLSIKSLVASNADVSADTWLAGAQNASTVFPEFDYKNGDTLNGTFGQYNRLSDCTAVNNDSNRSNSVLEFKANPFSASNNRVHFTPLWYPDKDYTLYAEVFDAWTPGGMLGIDTTNTMTIEGTVYDDWQVNNK</sequence>
<dbReference type="InterPro" id="IPR013688">
    <property type="entry name" value="GBS_Bsp-like"/>
</dbReference>
<dbReference type="Proteomes" id="UP000036873">
    <property type="component" value="Unassembled WGS sequence"/>
</dbReference>
<keyword evidence="1" id="KW-0732">Signal</keyword>
<reference evidence="4" key="1">
    <citation type="submission" date="2015-07" db="EMBL/GenBank/DDBJ databases">
        <title>Draft genome sequence of Acetobacterium bakii DSM 8293, a potential psychrophilic chemical producer through syngas fermentation.</title>
        <authorList>
            <person name="Song Y."/>
            <person name="Hwang S."/>
            <person name="Cho B.-K."/>
        </authorList>
    </citation>
    <scope>NUCLEOTIDE SEQUENCE [LARGE SCALE GENOMIC DNA]</scope>
    <source>
        <strain evidence="4">DSM 8239</strain>
    </source>
</reference>
<gene>
    <name evidence="3" type="ORF">AKG39_06535</name>
</gene>